<dbReference type="PANTHER" id="PTHR12197:SF251">
    <property type="entry name" value="EG:BACR7C10.4 PROTEIN"/>
    <property type="match status" value="1"/>
</dbReference>
<protein>
    <submittedName>
        <fullName evidence="2">SET domain-containing protein-lysine N-methyltransferase</fullName>
    </submittedName>
</protein>
<dbReference type="InterPro" id="IPR046341">
    <property type="entry name" value="SET_dom_sf"/>
</dbReference>
<dbReference type="InterPro" id="IPR050869">
    <property type="entry name" value="H3K4_H4K5_MeTrfase"/>
</dbReference>
<dbReference type="PANTHER" id="PTHR12197">
    <property type="entry name" value="HISTONE-LYSINE N-METHYLTRANSFERASE SMYD"/>
    <property type="match status" value="1"/>
</dbReference>
<gene>
    <name evidence="2" type="ORF">ACFSKV_03235</name>
</gene>
<organism evidence="2 3">
    <name type="scientific">Shivajiella indica</name>
    <dbReference type="NCBI Taxonomy" id="872115"/>
    <lineage>
        <taxon>Bacteria</taxon>
        <taxon>Pseudomonadati</taxon>
        <taxon>Bacteroidota</taxon>
        <taxon>Cytophagia</taxon>
        <taxon>Cytophagales</taxon>
        <taxon>Cyclobacteriaceae</taxon>
        <taxon>Shivajiella</taxon>
    </lineage>
</organism>
<dbReference type="PROSITE" id="PS50280">
    <property type="entry name" value="SET"/>
    <property type="match status" value="2"/>
</dbReference>
<keyword evidence="3" id="KW-1185">Reference proteome</keyword>
<reference evidence="3" key="1">
    <citation type="journal article" date="2019" name="Int. J. Syst. Evol. Microbiol.">
        <title>The Global Catalogue of Microorganisms (GCM) 10K type strain sequencing project: providing services to taxonomists for standard genome sequencing and annotation.</title>
        <authorList>
            <consortium name="The Broad Institute Genomics Platform"/>
            <consortium name="The Broad Institute Genome Sequencing Center for Infectious Disease"/>
            <person name="Wu L."/>
            <person name="Ma J."/>
        </authorList>
    </citation>
    <scope>NUCLEOTIDE SEQUENCE [LARGE SCALE GENOMIC DNA]</scope>
    <source>
        <strain evidence="3">KCTC 19812</strain>
    </source>
</reference>
<evidence type="ECO:0000313" key="2">
    <source>
        <dbReference type="EMBL" id="MFD2200565.1"/>
    </source>
</evidence>
<dbReference type="SMART" id="SM00317">
    <property type="entry name" value="SET"/>
    <property type="match status" value="2"/>
</dbReference>
<proteinExistence type="predicted"/>
<dbReference type="Gene3D" id="2.170.270.10">
    <property type="entry name" value="SET domain"/>
    <property type="match status" value="2"/>
</dbReference>
<dbReference type="Proteomes" id="UP001597414">
    <property type="component" value="Unassembled WGS sequence"/>
</dbReference>
<feature type="domain" description="SET" evidence="1">
    <location>
        <begin position="51"/>
        <end position="168"/>
    </location>
</feature>
<sequence>MFDPASGELNKLFFDFAQYTNYSYNSRNKTLIENDYLRLREKEISPIYVPEKIQVKKSDTEGFGIYSKSKIEKDEIIEESLAVRLFHRPGQVNRDPPLSYRTFSGAVCTCEMCKNFGAPVYFGFGYLSFYNHSNTPNAVVVTQYERNAIQIKALRDIQPYEEIFLEYAAGYLRHWEINDKLNQAVMGQLLKQQKILPSHQNLVESKKIKSSFMQEDKFIEKIEEILEKYPELKGSSISFENDNIRIYKTKDKEVNFDLLPDKYIGASQKIEIRKSPVHGFGVFAGKKINKGELIEEGKLLRLANRLAMINDPVLLDYIILDPEDYHIEYGPATYMGLGYLSLYNHFQEPNAKRVVDFERLTMTVTAIRDIEENEEIFISYGKNFFKFRHLYLGLSEEVRLKIHELDQNELKNL</sequence>
<name>A0ABW5B4Q2_9BACT</name>
<evidence type="ECO:0000313" key="3">
    <source>
        <dbReference type="Proteomes" id="UP001597414"/>
    </source>
</evidence>
<accession>A0ABW5B4Q2</accession>
<dbReference type="RefSeq" id="WP_380800340.1">
    <property type="nucleotide sequence ID" value="NZ_JBHUIV010000008.1"/>
</dbReference>
<evidence type="ECO:0000259" key="1">
    <source>
        <dbReference type="PROSITE" id="PS50280"/>
    </source>
</evidence>
<comment type="caution">
    <text evidence="2">The sequence shown here is derived from an EMBL/GenBank/DDBJ whole genome shotgun (WGS) entry which is preliminary data.</text>
</comment>
<feature type="domain" description="SET" evidence="1">
    <location>
        <begin position="268"/>
        <end position="381"/>
    </location>
</feature>
<dbReference type="SUPFAM" id="SSF82199">
    <property type="entry name" value="SET domain"/>
    <property type="match status" value="2"/>
</dbReference>
<dbReference type="EMBL" id="JBHUIV010000008">
    <property type="protein sequence ID" value="MFD2200565.1"/>
    <property type="molecule type" value="Genomic_DNA"/>
</dbReference>
<dbReference type="InterPro" id="IPR001214">
    <property type="entry name" value="SET_dom"/>
</dbReference>
<dbReference type="Pfam" id="PF00856">
    <property type="entry name" value="SET"/>
    <property type="match status" value="2"/>
</dbReference>